<reference evidence="8" key="2">
    <citation type="journal article" date="2019" name="IMA Fungus">
        <title>Genome sequencing and comparison of five Tilletia species to identify candidate genes for the detection of regulated species infecting wheat.</title>
        <authorList>
            <person name="Nguyen H.D.T."/>
            <person name="Sultana T."/>
            <person name="Kesanakurti P."/>
            <person name="Hambleton S."/>
        </authorList>
    </citation>
    <scope>NUCLEOTIDE SEQUENCE</scope>
    <source>
        <strain evidence="8">DAOMC 236416</strain>
    </source>
</reference>
<evidence type="ECO:0000256" key="3">
    <source>
        <dbReference type="ARBA" id="ARBA00022723"/>
    </source>
</evidence>
<reference evidence="8" key="1">
    <citation type="submission" date="2016-04" db="EMBL/GenBank/DDBJ databases">
        <authorList>
            <person name="Nguyen H.D."/>
            <person name="Samba Siva P."/>
            <person name="Cullis J."/>
            <person name="Levesque C.A."/>
            <person name="Hambleton S."/>
        </authorList>
    </citation>
    <scope>NUCLEOTIDE SEQUENCE</scope>
    <source>
        <strain evidence="8">DAOMC 236416</strain>
    </source>
</reference>
<dbReference type="InterPro" id="IPR003819">
    <property type="entry name" value="TauD/TfdA-like"/>
</dbReference>
<dbReference type="PANTHER" id="PTHR10696">
    <property type="entry name" value="GAMMA-BUTYROBETAINE HYDROXYLASE-RELATED"/>
    <property type="match status" value="1"/>
</dbReference>
<evidence type="ECO:0000256" key="1">
    <source>
        <dbReference type="ARBA" id="ARBA00001954"/>
    </source>
</evidence>
<dbReference type="EMBL" id="LWDF02000029">
    <property type="protein sequence ID" value="KAE8259690.1"/>
    <property type="molecule type" value="Genomic_DNA"/>
</dbReference>
<keyword evidence="3" id="KW-0479">Metal-binding</keyword>
<sequence>MSLARALGSTQPRLAARWTLPGVGPVNTPSFKSGRFFSNSSPASRQAQLPPDLKLSVHKSSIALTAPSLGIKEPFHFDHHWLRDASLHPRDLDASTKQKLFHTSDVPVNADQPLVDPSSPPPSLTEENTVRIAWNPAIPLTNAFSALFSRRDPQQVTTSATSEAHVVDYPIDYLLAHATSKLYDEIHADVGGLPRPWLARHLKSSTTVQLTLADFIKALASGSSTQDLLVLADHLSFNTRPLRVSWDALDPSGAGQAASEEERTARKLALFTMLSSLLRDGISFVTDLPTTPTGPQTAYLNHLASLTGEIRHTFYGHTWDVRSLGAASRNIAYTNLDLGLHMDLLYFAEPPRFQFLHMLRNKVKGGESIFVDSLAVAEMVWKQDREAWNVLAETPVEFHYENDGRHYRFTHPTFVRASRSTGLDGASLPSIYGSAESSSSESMPRLACVSYSPPFQAPIPLHPPHLRTSAPQGLSLTQRAAFFNALDLFARLSLSDEVLYEHQMREGECVIFDNRRVLHSRRGFEGNEDDSQQGGEVGEQDSDAKYRRWLKGCYVDGDAVWSAYRALKTQLRNRAVTA</sequence>
<evidence type="ECO:0000256" key="5">
    <source>
        <dbReference type="ARBA" id="ARBA00023002"/>
    </source>
</evidence>
<evidence type="ECO:0000313" key="8">
    <source>
        <dbReference type="EMBL" id="KAE8259690.1"/>
    </source>
</evidence>
<keyword evidence="9" id="KW-1185">Reference proteome</keyword>
<dbReference type="AlphaFoldDB" id="A0A177TGL6"/>
<evidence type="ECO:0000313" key="9">
    <source>
        <dbReference type="Proteomes" id="UP000077521"/>
    </source>
</evidence>
<dbReference type="GO" id="GO:0051213">
    <property type="term" value="F:dioxygenase activity"/>
    <property type="evidence" value="ECO:0007669"/>
    <property type="project" value="UniProtKB-KW"/>
</dbReference>
<evidence type="ECO:0000259" key="7">
    <source>
        <dbReference type="Pfam" id="PF02668"/>
    </source>
</evidence>
<evidence type="ECO:0000256" key="4">
    <source>
        <dbReference type="ARBA" id="ARBA00022964"/>
    </source>
</evidence>
<dbReference type="GO" id="GO:0045329">
    <property type="term" value="P:carnitine biosynthetic process"/>
    <property type="evidence" value="ECO:0007669"/>
    <property type="project" value="TreeGrafter"/>
</dbReference>
<evidence type="ECO:0000256" key="2">
    <source>
        <dbReference type="ARBA" id="ARBA00008654"/>
    </source>
</evidence>
<dbReference type="Gene3D" id="3.60.130.10">
    <property type="entry name" value="Clavaminate synthase-like"/>
    <property type="match status" value="1"/>
</dbReference>
<comment type="cofactor">
    <cofactor evidence="1">
        <name>Fe(2+)</name>
        <dbReference type="ChEBI" id="CHEBI:29033"/>
    </cofactor>
</comment>
<dbReference type="InterPro" id="IPR042098">
    <property type="entry name" value="TauD-like_sf"/>
</dbReference>
<keyword evidence="5" id="KW-0560">Oxidoreductase</keyword>
<dbReference type="InterPro" id="IPR050411">
    <property type="entry name" value="AlphaKG_dependent_hydroxylases"/>
</dbReference>
<accession>A0A177TGL6</accession>
<name>A0A177TGL6_9BASI</name>
<evidence type="ECO:0000256" key="6">
    <source>
        <dbReference type="ARBA" id="ARBA00023004"/>
    </source>
</evidence>
<dbReference type="GO" id="GO:0005739">
    <property type="term" value="C:mitochondrion"/>
    <property type="evidence" value="ECO:0007669"/>
    <property type="project" value="TreeGrafter"/>
</dbReference>
<protein>
    <recommendedName>
        <fullName evidence="7">TauD/TfdA-like domain-containing protein</fullName>
    </recommendedName>
</protein>
<dbReference type="SUPFAM" id="SSF51197">
    <property type="entry name" value="Clavaminate synthase-like"/>
    <property type="match status" value="1"/>
</dbReference>
<dbReference type="GO" id="GO:0046872">
    <property type="term" value="F:metal ion binding"/>
    <property type="evidence" value="ECO:0007669"/>
    <property type="project" value="UniProtKB-KW"/>
</dbReference>
<proteinExistence type="inferred from homology"/>
<organism evidence="8 9">
    <name type="scientific">Tilletia indica</name>
    <dbReference type="NCBI Taxonomy" id="43049"/>
    <lineage>
        <taxon>Eukaryota</taxon>
        <taxon>Fungi</taxon>
        <taxon>Dikarya</taxon>
        <taxon>Basidiomycota</taxon>
        <taxon>Ustilaginomycotina</taxon>
        <taxon>Exobasidiomycetes</taxon>
        <taxon>Tilletiales</taxon>
        <taxon>Tilletiaceae</taxon>
        <taxon>Tilletia</taxon>
    </lineage>
</organism>
<dbReference type="PANTHER" id="PTHR10696:SF25">
    <property type="entry name" value="OXIDOREDUCTASE AIM17-RELATED"/>
    <property type="match status" value="1"/>
</dbReference>
<comment type="similarity">
    <text evidence="2">Belongs to the gamma-BBH/TMLD family.</text>
</comment>
<dbReference type="Pfam" id="PF02668">
    <property type="entry name" value="TauD"/>
    <property type="match status" value="1"/>
</dbReference>
<keyword evidence="4" id="KW-0223">Dioxygenase</keyword>
<comment type="caution">
    <text evidence="8">The sequence shown here is derived from an EMBL/GenBank/DDBJ whole genome shotgun (WGS) entry which is preliminary data.</text>
</comment>
<keyword evidence="6" id="KW-0408">Iron</keyword>
<dbReference type="Proteomes" id="UP000077521">
    <property type="component" value="Unassembled WGS sequence"/>
</dbReference>
<gene>
    <name evidence="8" type="ORF">A4X13_0g838</name>
</gene>
<feature type="domain" description="TauD/TfdA-like" evidence="7">
    <location>
        <begin position="272"/>
        <end position="527"/>
    </location>
</feature>